<dbReference type="PANTHER" id="PTHR44051:SF8">
    <property type="entry name" value="GLUTATHIONE S-TRANSFERASE GSTA"/>
    <property type="match status" value="1"/>
</dbReference>
<protein>
    <submittedName>
        <fullName evidence="3">Glutathione S-transferase family protein</fullName>
    </submittedName>
</protein>
<evidence type="ECO:0000313" key="3">
    <source>
        <dbReference type="EMBL" id="MFC5585588.1"/>
    </source>
</evidence>
<dbReference type="Gene3D" id="1.20.1050.10">
    <property type="match status" value="1"/>
</dbReference>
<dbReference type="PANTHER" id="PTHR44051">
    <property type="entry name" value="GLUTATHIONE S-TRANSFERASE-RELATED"/>
    <property type="match status" value="1"/>
</dbReference>
<dbReference type="CDD" id="cd03207">
    <property type="entry name" value="GST_C_8"/>
    <property type="match status" value="1"/>
</dbReference>
<dbReference type="Gene3D" id="3.40.30.10">
    <property type="entry name" value="Glutaredoxin"/>
    <property type="match status" value="1"/>
</dbReference>
<dbReference type="InterPro" id="IPR040079">
    <property type="entry name" value="Glutathione_S-Trfase"/>
</dbReference>
<name>A0ABW0T8R4_9HYPH</name>
<dbReference type="InterPro" id="IPR010987">
    <property type="entry name" value="Glutathione-S-Trfase_C-like"/>
</dbReference>
<dbReference type="PROSITE" id="PS50404">
    <property type="entry name" value="GST_NTER"/>
    <property type="match status" value="1"/>
</dbReference>
<dbReference type="Pfam" id="PF02798">
    <property type="entry name" value="GST_N"/>
    <property type="match status" value="1"/>
</dbReference>
<gene>
    <name evidence="3" type="ORF">ACFPOD_10725</name>
</gene>
<dbReference type="InterPro" id="IPR036282">
    <property type="entry name" value="Glutathione-S-Trfase_C_sf"/>
</dbReference>
<dbReference type="SUPFAM" id="SSF47616">
    <property type="entry name" value="GST C-terminal domain-like"/>
    <property type="match status" value="1"/>
</dbReference>
<dbReference type="RefSeq" id="WP_223021115.1">
    <property type="nucleotide sequence ID" value="NZ_CP078143.1"/>
</dbReference>
<dbReference type="CDD" id="cd03046">
    <property type="entry name" value="GST_N_GTT1_like"/>
    <property type="match status" value="1"/>
</dbReference>
<dbReference type="PROSITE" id="PS50405">
    <property type="entry name" value="GST_CTER"/>
    <property type="match status" value="1"/>
</dbReference>
<evidence type="ECO:0000313" key="4">
    <source>
        <dbReference type="Proteomes" id="UP001596107"/>
    </source>
</evidence>
<dbReference type="SUPFAM" id="SSF52833">
    <property type="entry name" value="Thioredoxin-like"/>
    <property type="match status" value="1"/>
</dbReference>
<dbReference type="EMBL" id="JBHSNB010000002">
    <property type="protein sequence ID" value="MFC5585588.1"/>
    <property type="molecule type" value="Genomic_DNA"/>
</dbReference>
<dbReference type="SFLD" id="SFLDG00358">
    <property type="entry name" value="Main_(cytGST)"/>
    <property type="match status" value="1"/>
</dbReference>
<organism evidence="3 4">
    <name type="scientific">Nitratireductor kimnyeongensis</name>
    <dbReference type="NCBI Taxonomy" id="430679"/>
    <lineage>
        <taxon>Bacteria</taxon>
        <taxon>Pseudomonadati</taxon>
        <taxon>Pseudomonadota</taxon>
        <taxon>Alphaproteobacteria</taxon>
        <taxon>Hyphomicrobiales</taxon>
        <taxon>Phyllobacteriaceae</taxon>
        <taxon>Nitratireductor</taxon>
    </lineage>
</organism>
<evidence type="ECO:0000259" key="2">
    <source>
        <dbReference type="PROSITE" id="PS50405"/>
    </source>
</evidence>
<keyword evidence="4" id="KW-1185">Reference proteome</keyword>
<dbReference type="InterPro" id="IPR004045">
    <property type="entry name" value="Glutathione_S-Trfase_N"/>
</dbReference>
<dbReference type="Proteomes" id="UP001596107">
    <property type="component" value="Unassembled WGS sequence"/>
</dbReference>
<feature type="domain" description="GST N-terminal" evidence="1">
    <location>
        <begin position="8"/>
        <end position="87"/>
    </location>
</feature>
<comment type="caution">
    <text evidence="3">The sequence shown here is derived from an EMBL/GenBank/DDBJ whole genome shotgun (WGS) entry which is preliminary data.</text>
</comment>
<evidence type="ECO:0000259" key="1">
    <source>
        <dbReference type="PROSITE" id="PS50404"/>
    </source>
</evidence>
<reference evidence="4" key="1">
    <citation type="journal article" date="2019" name="Int. J. Syst. Evol. Microbiol.">
        <title>The Global Catalogue of Microorganisms (GCM) 10K type strain sequencing project: providing services to taxonomists for standard genome sequencing and annotation.</title>
        <authorList>
            <consortium name="The Broad Institute Genomics Platform"/>
            <consortium name="The Broad Institute Genome Sequencing Center for Infectious Disease"/>
            <person name="Wu L."/>
            <person name="Ma J."/>
        </authorList>
    </citation>
    <scope>NUCLEOTIDE SEQUENCE [LARGE SCALE GENOMIC DNA]</scope>
    <source>
        <strain evidence="4">JCM 3366</strain>
    </source>
</reference>
<dbReference type="SFLD" id="SFLDS00019">
    <property type="entry name" value="Glutathione_Transferase_(cytos"/>
    <property type="match status" value="1"/>
</dbReference>
<proteinExistence type="predicted"/>
<dbReference type="InterPro" id="IPR036249">
    <property type="entry name" value="Thioredoxin-like_sf"/>
</dbReference>
<feature type="domain" description="GST C-terminal" evidence="2">
    <location>
        <begin position="90"/>
        <end position="213"/>
    </location>
</feature>
<sequence length="213" mass="24219">MRPLLTVFEKSPDGGQGHARDMRVRWALEEVGQDYDIRTVSFQEMKEPSHRRLQPFGQIPTLETGTVSLFETGAILLHIASEHAGLLPEDDRARAKALSWFFAALNTIEPPIVEREAAGYTVRDRPWFGELLVLLDEKVDLRLRDLSDALAGRDWLCGHFSLADIMMVTVLRRLEGSSLIEKHASLCAYMERGKSRPAYQRAFDAQHALYRAR</sequence>
<accession>A0ABW0T8R4</accession>